<dbReference type="Gene3D" id="3.30.70.330">
    <property type="match status" value="1"/>
</dbReference>
<dbReference type="Pfam" id="PF17774">
    <property type="entry name" value="YlmH_RBD"/>
    <property type="match status" value="1"/>
</dbReference>
<dbReference type="RefSeq" id="WP_249323284.1">
    <property type="nucleotide sequence ID" value="NZ_JACRTK010000002.1"/>
</dbReference>
<dbReference type="PANTHER" id="PTHR13633">
    <property type="entry name" value="MITOCHONDRIAL TRANSCRIPTION RESCUE FACTOR 1"/>
    <property type="match status" value="1"/>
</dbReference>
<dbReference type="Gene3D" id="3.30.1370.160">
    <property type="match status" value="1"/>
</dbReference>
<sequence length="261" mass="30042">MWIDKNYYTSHIQDPTKIVKIRRVLDKLEIVLNNYIVETTDFLDPYEISLSKSILNRFVDIDYLVLGGFHEAERKILVIYPDFLNLEDISVGITAIKITGDLDKLSHKDFLGAILNLGIDRSKVGDILVHGNYGYIIVKEEVNNFILYNLEKIGNQNVKVKNTPLEEVESPEIKYKELIRFISSLRLDSVISAAYNLSRKESMNLIKMGKVKVNWETIDKASRLIEQGDIISVRGFGRLSLYRIDGISKKGRLKCEIRIFK</sequence>
<dbReference type="InterPro" id="IPR036986">
    <property type="entry name" value="S4_RNA-bd_sf"/>
</dbReference>
<proteinExistence type="predicted"/>
<protein>
    <submittedName>
        <fullName evidence="3">RNA-binding protein</fullName>
    </submittedName>
</protein>
<comment type="caution">
    <text evidence="3">The sequence shown here is derived from an EMBL/GenBank/DDBJ whole genome shotgun (WGS) entry which is preliminary data.</text>
</comment>
<feature type="domain" description="RNA-binding S4" evidence="2">
    <location>
        <begin position="185"/>
        <end position="242"/>
    </location>
</feature>
<dbReference type="InterPro" id="IPR040591">
    <property type="entry name" value="RqcP2_RBD"/>
</dbReference>
<dbReference type="EMBL" id="JACRTK010000002">
    <property type="protein sequence ID" value="MBC8590441.1"/>
    <property type="molecule type" value="Genomic_DNA"/>
</dbReference>
<name>A0A926EWW2_9FIRM</name>
<organism evidence="3 4">
    <name type="scientific">Wansuia hejianensis</name>
    <dbReference type="NCBI Taxonomy" id="2763667"/>
    <lineage>
        <taxon>Bacteria</taxon>
        <taxon>Bacillati</taxon>
        <taxon>Bacillota</taxon>
        <taxon>Clostridia</taxon>
        <taxon>Lachnospirales</taxon>
        <taxon>Lachnospiraceae</taxon>
        <taxon>Wansuia</taxon>
    </lineage>
</organism>
<dbReference type="PANTHER" id="PTHR13633:SF3">
    <property type="entry name" value="MITOCHONDRIAL TRANSCRIPTION RESCUE FACTOR 1"/>
    <property type="match status" value="1"/>
</dbReference>
<dbReference type="CDD" id="cd00165">
    <property type="entry name" value="S4"/>
    <property type="match status" value="1"/>
</dbReference>
<evidence type="ECO:0000313" key="4">
    <source>
        <dbReference type="Proteomes" id="UP000601522"/>
    </source>
</evidence>
<accession>A0A926EWW2</accession>
<dbReference type="PROSITE" id="PS50889">
    <property type="entry name" value="S4"/>
    <property type="match status" value="1"/>
</dbReference>
<evidence type="ECO:0000256" key="1">
    <source>
        <dbReference type="PROSITE-ProRule" id="PRU00182"/>
    </source>
</evidence>
<reference evidence="3 4" key="1">
    <citation type="submission" date="2020-08" db="EMBL/GenBank/DDBJ databases">
        <title>Genome public.</title>
        <authorList>
            <person name="Liu C."/>
            <person name="Sun Q."/>
        </authorList>
    </citation>
    <scope>NUCLEOTIDE SEQUENCE [LARGE SCALE GENOMIC DNA]</scope>
    <source>
        <strain evidence="3 4">NSJ-26</strain>
    </source>
</reference>
<dbReference type="SUPFAM" id="SSF55174">
    <property type="entry name" value="Alpha-L RNA-binding motif"/>
    <property type="match status" value="1"/>
</dbReference>
<keyword evidence="4" id="KW-1185">Reference proteome</keyword>
<dbReference type="GO" id="GO:0003723">
    <property type="term" value="F:RNA binding"/>
    <property type="evidence" value="ECO:0007669"/>
    <property type="project" value="UniProtKB-KW"/>
</dbReference>
<dbReference type="Pfam" id="PF01479">
    <property type="entry name" value="S4"/>
    <property type="match status" value="1"/>
</dbReference>
<dbReference type="Gene3D" id="3.10.290.10">
    <property type="entry name" value="RNA-binding S4 domain"/>
    <property type="match status" value="1"/>
</dbReference>
<dbReference type="AlphaFoldDB" id="A0A926EWW2"/>
<dbReference type="SMART" id="SM00363">
    <property type="entry name" value="S4"/>
    <property type="match status" value="1"/>
</dbReference>
<gene>
    <name evidence="3" type="ORF">H8689_04780</name>
</gene>
<dbReference type="InterPro" id="IPR002942">
    <property type="entry name" value="S4_RNA-bd"/>
</dbReference>
<dbReference type="Proteomes" id="UP000601522">
    <property type="component" value="Unassembled WGS sequence"/>
</dbReference>
<evidence type="ECO:0000259" key="2">
    <source>
        <dbReference type="SMART" id="SM00363"/>
    </source>
</evidence>
<evidence type="ECO:0000313" key="3">
    <source>
        <dbReference type="EMBL" id="MBC8590441.1"/>
    </source>
</evidence>
<dbReference type="InterPro" id="IPR012677">
    <property type="entry name" value="Nucleotide-bd_a/b_plait_sf"/>
</dbReference>
<keyword evidence="1" id="KW-0694">RNA-binding</keyword>